<dbReference type="AlphaFoldDB" id="A0A4C1V5H1"/>
<feature type="region of interest" description="Disordered" evidence="1">
    <location>
        <begin position="1"/>
        <end position="30"/>
    </location>
</feature>
<dbReference type="Proteomes" id="UP000299102">
    <property type="component" value="Unassembled WGS sequence"/>
</dbReference>
<feature type="compositionally biased region" description="Polar residues" evidence="1">
    <location>
        <begin position="17"/>
        <end position="29"/>
    </location>
</feature>
<protein>
    <submittedName>
        <fullName evidence="2">Uncharacterized protein</fullName>
    </submittedName>
</protein>
<feature type="region of interest" description="Disordered" evidence="1">
    <location>
        <begin position="67"/>
        <end position="88"/>
    </location>
</feature>
<evidence type="ECO:0000313" key="2">
    <source>
        <dbReference type="EMBL" id="GBP34068.1"/>
    </source>
</evidence>
<dbReference type="EMBL" id="BGZK01000283">
    <property type="protein sequence ID" value="GBP34068.1"/>
    <property type="molecule type" value="Genomic_DNA"/>
</dbReference>
<sequence>MGTRRTDGRSDERDTGIVSSRNNDSSLQSACVKAASKNTAQSITGVRRRASARAIASDTKAELTAYADEHAHARTRNTHTCARSDRETRTMKTYRDYEKKKKAMTVLRNALSPRVSATPANRNHSLRLLKTF</sequence>
<evidence type="ECO:0000313" key="3">
    <source>
        <dbReference type="Proteomes" id="UP000299102"/>
    </source>
</evidence>
<reference evidence="2 3" key="1">
    <citation type="journal article" date="2019" name="Commun. Biol.">
        <title>The bagworm genome reveals a unique fibroin gene that provides high tensile strength.</title>
        <authorList>
            <person name="Kono N."/>
            <person name="Nakamura H."/>
            <person name="Ohtoshi R."/>
            <person name="Tomita M."/>
            <person name="Numata K."/>
            <person name="Arakawa K."/>
        </authorList>
    </citation>
    <scope>NUCLEOTIDE SEQUENCE [LARGE SCALE GENOMIC DNA]</scope>
</reference>
<name>A0A4C1V5H1_EUMVA</name>
<comment type="caution">
    <text evidence="2">The sequence shown here is derived from an EMBL/GenBank/DDBJ whole genome shotgun (WGS) entry which is preliminary data.</text>
</comment>
<accession>A0A4C1V5H1</accession>
<proteinExistence type="predicted"/>
<gene>
    <name evidence="2" type="ORF">EVAR_94081_1</name>
</gene>
<feature type="compositionally biased region" description="Basic and acidic residues" evidence="1">
    <location>
        <begin position="1"/>
        <end position="15"/>
    </location>
</feature>
<evidence type="ECO:0000256" key="1">
    <source>
        <dbReference type="SAM" id="MobiDB-lite"/>
    </source>
</evidence>
<organism evidence="2 3">
    <name type="scientific">Eumeta variegata</name>
    <name type="common">Bagworm moth</name>
    <name type="synonym">Eumeta japonica</name>
    <dbReference type="NCBI Taxonomy" id="151549"/>
    <lineage>
        <taxon>Eukaryota</taxon>
        <taxon>Metazoa</taxon>
        <taxon>Ecdysozoa</taxon>
        <taxon>Arthropoda</taxon>
        <taxon>Hexapoda</taxon>
        <taxon>Insecta</taxon>
        <taxon>Pterygota</taxon>
        <taxon>Neoptera</taxon>
        <taxon>Endopterygota</taxon>
        <taxon>Lepidoptera</taxon>
        <taxon>Glossata</taxon>
        <taxon>Ditrysia</taxon>
        <taxon>Tineoidea</taxon>
        <taxon>Psychidae</taxon>
        <taxon>Oiketicinae</taxon>
        <taxon>Eumeta</taxon>
    </lineage>
</organism>
<keyword evidence="3" id="KW-1185">Reference proteome</keyword>